<gene>
    <name evidence="1" type="ORF">AMURIS_02051</name>
</gene>
<dbReference type="AlphaFoldDB" id="A0A2K4ZFW9"/>
<evidence type="ECO:0000313" key="1">
    <source>
        <dbReference type="EMBL" id="SOY29336.1"/>
    </source>
</evidence>
<dbReference type="Gene3D" id="2.60.320.10">
    <property type="entry name" value="N-utilization substance G protein NusG, insert domain"/>
    <property type="match status" value="1"/>
</dbReference>
<dbReference type="CDD" id="cd09846">
    <property type="entry name" value="DUF1312"/>
    <property type="match status" value="1"/>
</dbReference>
<proteinExistence type="predicted"/>
<dbReference type="EMBL" id="OFSM01000009">
    <property type="protein sequence ID" value="SOY29336.1"/>
    <property type="molecule type" value="Genomic_DNA"/>
</dbReference>
<reference evidence="1 2" key="1">
    <citation type="submission" date="2018-01" db="EMBL/GenBank/DDBJ databases">
        <authorList>
            <person name="Gaut B.S."/>
            <person name="Morton B.R."/>
            <person name="Clegg M.T."/>
            <person name="Duvall M.R."/>
        </authorList>
    </citation>
    <scope>NUCLEOTIDE SEQUENCE [LARGE SCALE GENOMIC DNA]</scope>
    <source>
        <strain evidence="1">GP69</strain>
    </source>
</reference>
<protein>
    <submittedName>
        <fullName evidence="1">Uncharacterized protein</fullName>
    </submittedName>
</protein>
<sequence>MSIPLDNHTEPDTFTITGENGCVNEIEVRPDSIGIISADCPDKLCVGQGFIQNSGLPITCLPNRLVIMLRPADNSEGSSADTSAVPDAVSY</sequence>
<dbReference type="InterPro" id="IPR038690">
    <property type="entry name" value="NusG_2_sf"/>
</dbReference>
<evidence type="ECO:0000313" key="2">
    <source>
        <dbReference type="Proteomes" id="UP000236311"/>
    </source>
</evidence>
<dbReference type="Proteomes" id="UP000236311">
    <property type="component" value="Unassembled WGS sequence"/>
</dbReference>
<accession>A0A2K4ZFW9</accession>
<dbReference type="Pfam" id="PF07009">
    <property type="entry name" value="NusG_II"/>
    <property type="match status" value="1"/>
</dbReference>
<keyword evidence="2" id="KW-1185">Reference proteome</keyword>
<name>A0A2K4ZFW9_9FIRM</name>
<organism evidence="1 2">
    <name type="scientific">Acetatifactor muris</name>
    <dbReference type="NCBI Taxonomy" id="879566"/>
    <lineage>
        <taxon>Bacteria</taxon>
        <taxon>Bacillati</taxon>
        <taxon>Bacillota</taxon>
        <taxon>Clostridia</taxon>
        <taxon>Lachnospirales</taxon>
        <taxon>Lachnospiraceae</taxon>
        <taxon>Acetatifactor</taxon>
    </lineage>
</organism>